<sequence length="180" mass="18139">MSTGQIDFQDVLQLVELIKASSNFSEIKLRSGDVEVELRRSGGGSLAAPAAIAAAAPVMPPAAAPEPAAPQARPARPAAEPAQPVATQPSPKPAAPAAREGATIVESPMVGTVYLAPEPGAPAFVQLGQAVGPGDPVCIVEVMKLMNSIPAGCGGVVTEILVADGEAVEHGQPLFVISPR</sequence>
<protein>
    <recommendedName>
        <fullName evidence="3 9">Biotin carboxyl carrier protein of acetyl-CoA carboxylase</fullName>
    </recommendedName>
</protein>
<comment type="caution">
    <text evidence="12">The sequence shown here is derived from an EMBL/GenBank/DDBJ whole genome shotgun (WGS) entry which is preliminary data.</text>
</comment>
<evidence type="ECO:0000256" key="5">
    <source>
        <dbReference type="ARBA" id="ARBA00022832"/>
    </source>
</evidence>
<organism evidence="12 13">
    <name type="scientific">Variovorax defluvii</name>
    <dbReference type="NCBI Taxonomy" id="913761"/>
    <lineage>
        <taxon>Bacteria</taxon>
        <taxon>Pseudomonadati</taxon>
        <taxon>Pseudomonadota</taxon>
        <taxon>Betaproteobacteria</taxon>
        <taxon>Burkholderiales</taxon>
        <taxon>Comamonadaceae</taxon>
        <taxon>Variovorax</taxon>
    </lineage>
</organism>
<dbReference type="PRINTS" id="PR01071">
    <property type="entry name" value="ACOABIOTINCC"/>
</dbReference>
<dbReference type="PANTHER" id="PTHR45266:SF3">
    <property type="entry name" value="OXALOACETATE DECARBOXYLASE ALPHA CHAIN"/>
    <property type="match status" value="1"/>
</dbReference>
<evidence type="ECO:0000256" key="7">
    <source>
        <dbReference type="ARBA" id="ARBA00023160"/>
    </source>
</evidence>
<keyword evidence="7 9" id="KW-0275">Fatty acid biosynthesis</keyword>
<evidence type="ECO:0000313" key="13">
    <source>
        <dbReference type="Proteomes" id="UP001500975"/>
    </source>
</evidence>
<comment type="pathway">
    <text evidence="2 9">Lipid metabolism; fatty acid biosynthesis.</text>
</comment>
<evidence type="ECO:0000256" key="6">
    <source>
        <dbReference type="ARBA" id="ARBA00023098"/>
    </source>
</evidence>
<dbReference type="PROSITE" id="PS50968">
    <property type="entry name" value="BIOTINYL_LIPOYL"/>
    <property type="match status" value="1"/>
</dbReference>
<accession>A0ABP8HQ13</accession>
<evidence type="ECO:0000256" key="3">
    <source>
        <dbReference type="ARBA" id="ARBA00017562"/>
    </source>
</evidence>
<evidence type="ECO:0000313" key="12">
    <source>
        <dbReference type="EMBL" id="GAA4342491.1"/>
    </source>
</evidence>
<evidence type="ECO:0000256" key="1">
    <source>
        <dbReference type="ARBA" id="ARBA00003761"/>
    </source>
</evidence>
<evidence type="ECO:0000256" key="2">
    <source>
        <dbReference type="ARBA" id="ARBA00005194"/>
    </source>
</evidence>
<dbReference type="InterPro" id="IPR000089">
    <property type="entry name" value="Biotin_lipoyl"/>
</dbReference>
<evidence type="ECO:0000256" key="8">
    <source>
        <dbReference type="ARBA" id="ARBA00023267"/>
    </source>
</evidence>
<dbReference type="PANTHER" id="PTHR45266">
    <property type="entry name" value="OXALOACETATE DECARBOXYLASE ALPHA CHAIN"/>
    <property type="match status" value="1"/>
</dbReference>
<gene>
    <name evidence="12" type="ORF">GCM10023165_24260</name>
</gene>
<dbReference type="InterPro" id="IPR001249">
    <property type="entry name" value="AcCoA_biotinCC"/>
</dbReference>
<keyword evidence="5 9" id="KW-0276">Fatty acid metabolism</keyword>
<dbReference type="NCBIfam" id="TIGR00531">
    <property type="entry name" value="BCCP"/>
    <property type="match status" value="1"/>
</dbReference>
<keyword evidence="8 9" id="KW-0092">Biotin</keyword>
<proteinExistence type="predicted"/>
<keyword evidence="13" id="KW-1185">Reference proteome</keyword>
<evidence type="ECO:0000256" key="9">
    <source>
        <dbReference type="RuleBase" id="RU364072"/>
    </source>
</evidence>
<dbReference type="Proteomes" id="UP001500975">
    <property type="component" value="Unassembled WGS sequence"/>
</dbReference>
<dbReference type="CDD" id="cd06850">
    <property type="entry name" value="biotinyl_domain"/>
    <property type="match status" value="1"/>
</dbReference>
<dbReference type="Gene3D" id="2.40.50.100">
    <property type="match status" value="1"/>
</dbReference>
<evidence type="ECO:0000256" key="4">
    <source>
        <dbReference type="ARBA" id="ARBA00022516"/>
    </source>
</evidence>
<dbReference type="Pfam" id="PF00364">
    <property type="entry name" value="Biotin_lipoyl"/>
    <property type="match status" value="1"/>
</dbReference>
<feature type="compositionally biased region" description="Low complexity" evidence="10">
    <location>
        <begin position="69"/>
        <end position="86"/>
    </location>
</feature>
<reference evidence="13" key="1">
    <citation type="journal article" date="2019" name="Int. J. Syst. Evol. Microbiol.">
        <title>The Global Catalogue of Microorganisms (GCM) 10K type strain sequencing project: providing services to taxonomists for standard genome sequencing and annotation.</title>
        <authorList>
            <consortium name="The Broad Institute Genomics Platform"/>
            <consortium name="The Broad Institute Genome Sequencing Center for Infectious Disease"/>
            <person name="Wu L."/>
            <person name="Ma J."/>
        </authorList>
    </citation>
    <scope>NUCLEOTIDE SEQUENCE [LARGE SCALE GENOMIC DNA]</scope>
    <source>
        <strain evidence="13">JCM 17804</strain>
    </source>
</reference>
<dbReference type="RefSeq" id="WP_345538107.1">
    <property type="nucleotide sequence ID" value="NZ_BAABGJ010000020.1"/>
</dbReference>
<keyword evidence="6 9" id="KW-0443">Lipid metabolism</keyword>
<dbReference type="EMBL" id="BAABGJ010000020">
    <property type="protein sequence ID" value="GAA4342491.1"/>
    <property type="molecule type" value="Genomic_DNA"/>
</dbReference>
<name>A0ABP8HQ13_9BURK</name>
<feature type="region of interest" description="Disordered" evidence="10">
    <location>
        <begin position="61"/>
        <end position="100"/>
    </location>
</feature>
<feature type="domain" description="Lipoyl-binding" evidence="11">
    <location>
        <begin position="102"/>
        <end position="178"/>
    </location>
</feature>
<evidence type="ECO:0000259" key="11">
    <source>
        <dbReference type="PROSITE" id="PS50968"/>
    </source>
</evidence>
<evidence type="ECO:0000256" key="10">
    <source>
        <dbReference type="SAM" id="MobiDB-lite"/>
    </source>
</evidence>
<dbReference type="InterPro" id="IPR011053">
    <property type="entry name" value="Single_hybrid_motif"/>
</dbReference>
<keyword evidence="4 9" id="KW-0444">Lipid biosynthesis</keyword>
<dbReference type="PROSITE" id="PS00188">
    <property type="entry name" value="BIOTIN"/>
    <property type="match status" value="1"/>
</dbReference>
<dbReference type="InterPro" id="IPR001882">
    <property type="entry name" value="Biotin_BS"/>
</dbReference>
<comment type="function">
    <text evidence="1 9">This protein is a component of the acetyl coenzyme A carboxylase complex; first, biotin carboxylase catalyzes the carboxylation of the carrier protein and then the transcarboxylase transfers the carboxyl group to form malonyl-CoA.</text>
</comment>
<dbReference type="InterPro" id="IPR050709">
    <property type="entry name" value="Biotin_Carboxyl_Carrier/Decarb"/>
</dbReference>
<dbReference type="SUPFAM" id="SSF51230">
    <property type="entry name" value="Single hybrid motif"/>
    <property type="match status" value="1"/>
</dbReference>